<gene>
    <name evidence="2" type="ORF">HH304_06430</name>
</gene>
<organism evidence="2 3">
    <name type="scientific">Marinigracilibium pacificum</name>
    <dbReference type="NCBI Taxonomy" id="2729599"/>
    <lineage>
        <taxon>Bacteria</taxon>
        <taxon>Pseudomonadati</taxon>
        <taxon>Bacteroidota</taxon>
        <taxon>Cytophagia</taxon>
        <taxon>Cytophagales</taxon>
        <taxon>Flammeovirgaceae</taxon>
        <taxon>Marinigracilibium</taxon>
    </lineage>
</organism>
<dbReference type="AlphaFoldDB" id="A0A848IXY1"/>
<accession>A0A848IXY1</accession>
<protein>
    <submittedName>
        <fullName evidence="2">Uncharacterized protein</fullName>
    </submittedName>
</protein>
<sequence length="76" mass="8008">MKRAYITYGAYIIMFLVMLTIGFELMGQPNPPGPPPTGPPLPPGNPFAVPFGGLEILVAAGAALGIKKLVDARKKD</sequence>
<dbReference type="EMBL" id="JABBNU010000003">
    <property type="protein sequence ID" value="NMM48028.1"/>
    <property type="molecule type" value="Genomic_DNA"/>
</dbReference>
<evidence type="ECO:0000313" key="2">
    <source>
        <dbReference type="EMBL" id="NMM48028.1"/>
    </source>
</evidence>
<feature type="transmembrane region" description="Helical" evidence="1">
    <location>
        <begin position="5"/>
        <end position="27"/>
    </location>
</feature>
<keyword evidence="1" id="KW-0472">Membrane</keyword>
<keyword evidence="3" id="KW-1185">Reference proteome</keyword>
<proteinExistence type="predicted"/>
<comment type="caution">
    <text evidence="2">The sequence shown here is derived from an EMBL/GenBank/DDBJ whole genome shotgun (WGS) entry which is preliminary data.</text>
</comment>
<keyword evidence="1" id="KW-1133">Transmembrane helix</keyword>
<name>A0A848IXY1_9BACT</name>
<evidence type="ECO:0000256" key="1">
    <source>
        <dbReference type="SAM" id="Phobius"/>
    </source>
</evidence>
<reference evidence="2 3" key="1">
    <citation type="submission" date="2020-04" db="EMBL/GenBank/DDBJ databases">
        <title>Flammeovirgaceae bacterium KN852 isolated from deep sea.</title>
        <authorList>
            <person name="Zhang D.-C."/>
        </authorList>
    </citation>
    <scope>NUCLEOTIDE SEQUENCE [LARGE SCALE GENOMIC DNA]</scope>
    <source>
        <strain evidence="2 3">KN852</strain>
    </source>
</reference>
<evidence type="ECO:0000313" key="3">
    <source>
        <dbReference type="Proteomes" id="UP000559010"/>
    </source>
</evidence>
<keyword evidence="1" id="KW-0812">Transmembrane</keyword>
<feature type="transmembrane region" description="Helical" evidence="1">
    <location>
        <begin position="47"/>
        <end position="66"/>
    </location>
</feature>
<dbReference type="Proteomes" id="UP000559010">
    <property type="component" value="Unassembled WGS sequence"/>
</dbReference>
<dbReference type="RefSeq" id="WP_169679159.1">
    <property type="nucleotide sequence ID" value="NZ_JABBNU010000003.1"/>
</dbReference>